<organism evidence="17 18">
    <name type="scientific">Clostridium manihotivorum</name>
    <dbReference type="NCBI Taxonomy" id="2320868"/>
    <lineage>
        <taxon>Bacteria</taxon>
        <taxon>Bacillati</taxon>
        <taxon>Bacillota</taxon>
        <taxon>Clostridia</taxon>
        <taxon>Eubacteriales</taxon>
        <taxon>Clostridiaceae</taxon>
        <taxon>Clostridium</taxon>
    </lineage>
</organism>
<comment type="catalytic activity">
    <reaction evidence="1">
        <text>ATP + protein L-histidine = ADP + protein N-phospho-L-histidine.</text>
        <dbReference type="EC" id="2.7.13.3"/>
    </reaction>
</comment>
<accession>A0A410DUV2</accession>
<dbReference type="OrthoDB" id="9786919at2"/>
<dbReference type="FunFam" id="1.10.287.130:FF:000001">
    <property type="entry name" value="Two-component sensor histidine kinase"/>
    <property type="match status" value="1"/>
</dbReference>
<evidence type="ECO:0000313" key="18">
    <source>
        <dbReference type="Proteomes" id="UP000286268"/>
    </source>
</evidence>
<dbReference type="InterPro" id="IPR004358">
    <property type="entry name" value="Sig_transdc_His_kin-like_C"/>
</dbReference>
<dbReference type="InterPro" id="IPR003661">
    <property type="entry name" value="HisK_dim/P_dom"/>
</dbReference>
<dbReference type="InterPro" id="IPR036097">
    <property type="entry name" value="HisK_dim/P_sf"/>
</dbReference>
<keyword evidence="4" id="KW-1003">Cell membrane</keyword>
<dbReference type="Pfam" id="PF02518">
    <property type="entry name" value="HATPase_c"/>
    <property type="match status" value="1"/>
</dbReference>
<dbReference type="GO" id="GO:0005524">
    <property type="term" value="F:ATP binding"/>
    <property type="evidence" value="ECO:0007669"/>
    <property type="project" value="UniProtKB-KW"/>
</dbReference>
<dbReference type="Gene3D" id="6.10.340.10">
    <property type="match status" value="1"/>
</dbReference>
<dbReference type="AlphaFoldDB" id="A0A410DUV2"/>
<dbReference type="SMART" id="SM00304">
    <property type="entry name" value="HAMP"/>
    <property type="match status" value="1"/>
</dbReference>
<dbReference type="CDD" id="cd00082">
    <property type="entry name" value="HisKA"/>
    <property type="match status" value="1"/>
</dbReference>
<dbReference type="SMART" id="SM00388">
    <property type="entry name" value="HisKA"/>
    <property type="match status" value="1"/>
</dbReference>
<gene>
    <name evidence="17" type="ORF">C1I91_15795</name>
</gene>
<evidence type="ECO:0000259" key="16">
    <source>
        <dbReference type="PROSITE" id="PS50885"/>
    </source>
</evidence>
<dbReference type="PROSITE" id="PS50109">
    <property type="entry name" value="HIS_KIN"/>
    <property type="match status" value="1"/>
</dbReference>
<evidence type="ECO:0000256" key="4">
    <source>
        <dbReference type="ARBA" id="ARBA00022475"/>
    </source>
</evidence>
<dbReference type="PROSITE" id="PS50885">
    <property type="entry name" value="HAMP"/>
    <property type="match status" value="1"/>
</dbReference>
<dbReference type="SUPFAM" id="SSF55874">
    <property type="entry name" value="ATPase domain of HSP90 chaperone/DNA topoisomerase II/histidine kinase"/>
    <property type="match status" value="1"/>
</dbReference>
<dbReference type="Pfam" id="PF00672">
    <property type="entry name" value="HAMP"/>
    <property type="match status" value="1"/>
</dbReference>
<evidence type="ECO:0000256" key="6">
    <source>
        <dbReference type="ARBA" id="ARBA00022679"/>
    </source>
</evidence>
<protein>
    <recommendedName>
        <fullName evidence="3">histidine kinase</fullName>
        <ecNumber evidence="3">2.7.13.3</ecNumber>
    </recommendedName>
</protein>
<dbReference type="KEGG" id="cmah:C1I91_15795"/>
<keyword evidence="18" id="KW-1185">Reference proteome</keyword>
<dbReference type="SUPFAM" id="SSF47384">
    <property type="entry name" value="Homodimeric domain of signal transducing histidine kinase"/>
    <property type="match status" value="1"/>
</dbReference>
<dbReference type="Gene3D" id="3.30.565.10">
    <property type="entry name" value="Histidine kinase-like ATPase, C-terminal domain"/>
    <property type="match status" value="1"/>
</dbReference>
<keyword evidence="5" id="KW-0597">Phosphoprotein</keyword>
<evidence type="ECO:0000256" key="12">
    <source>
        <dbReference type="ARBA" id="ARBA00023012"/>
    </source>
</evidence>
<dbReference type="InterPro" id="IPR036890">
    <property type="entry name" value="HATPase_C_sf"/>
</dbReference>
<keyword evidence="6" id="KW-0808">Transferase</keyword>
<evidence type="ECO:0000256" key="10">
    <source>
        <dbReference type="ARBA" id="ARBA00022840"/>
    </source>
</evidence>
<evidence type="ECO:0000313" key="17">
    <source>
        <dbReference type="EMBL" id="QAA32983.1"/>
    </source>
</evidence>
<dbReference type="InterPro" id="IPR003594">
    <property type="entry name" value="HATPase_dom"/>
</dbReference>
<evidence type="ECO:0000256" key="5">
    <source>
        <dbReference type="ARBA" id="ARBA00022553"/>
    </source>
</evidence>
<evidence type="ECO:0000256" key="11">
    <source>
        <dbReference type="ARBA" id="ARBA00022989"/>
    </source>
</evidence>
<evidence type="ECO:0000256" key="14">
    <source>
        <dbReference type="SAM" id="Phobius"/>
    </source>
</evidence>
<keyword evidence="10" id="KW-0067">ATP-binding</keyword>
<feature type="transmembrane region" description="Helical" evidence="14">
    <location>
        <begin position="156"/>
        <end position="175"/>
    </location>
</feature>
<dbReference type="FunFam" id="3.30.565.10:FF:000006">
    <property type="entry name" value="Sensor histidine kinase WalK"/>
    <property type="match status" value="1"/>
</dbReference>
<feature type="domain" description="HAMP" evidence="16">
    <location>
        <begin position="177"/>
        <end position="230"/>
    </location>
</feature>
<evidence type="ECO:0000256" key="3">
    <source>
        <dbReference type="ARBA" id="ARBA00012438"/>
    </source>
</evidence>
<keyword evidence="7 14" id="KW-0812">Transmembrane</keyword>
<keyword evidence="11 14" id="KW-1133">Transmembrane helix</keyword>
<dbReference type="InterPro" id="IPR005467">
    <property type="entry name" value="His_kinase_dom"/>
</dbReference>
<dbReference type="CDD" id="cd06225">
    <property type="entry name" value="HAMP"/>
    <property type="match status" value="1"/>
</dbReference>
<dbReference type="GO" id="GO:0005886">
    <property type="term" value="C:plasma membrane"/>
    <property type="evidence" value="ECO:0007669"/>
    <property type="project" value="UniProtKB-SubCell"/>
</dbReference>
<evidence type="ECO:0000256" key="2">
    <source>
        <dbReference type="ARBA" id="ARBA00004651"/>
    </source>
</evidence>
<keyword evidence="9 17" id="KW-0418">Kinase</keyword>
<evidence type="ECO:0000256" key="8">
    <source>
        <dbReference type="ARBA" id="ARBA00022741"/>
    </source>
</evidence>
<dbReference type="InterPro" id="IPR050398">
    <property type="entry name" value="HssS/ArlS-like"/>
</dbReference>
<dbReference type="PANTHER" id="PTHR45528">
    <property type="entry name" value="SENSOR HISTIDINE KINASE CPXA"/>
    <property type="match status" value="1"/>
</dbReference>
<feature type="transmembrane region" description="Helical" evidence="14">
    <location>
        <begin position="16"/>
        <end position="37"/>
    </location>
</feature>
<evidence type="ECO:0000256" key="9">
    <source>
        <dbReference type="ARBA" id="ARBA00022777"/>
    </source>
</evidence>
<name>A0A410DUV2_9CLOT</name>
<dbReference type="Proteomes" id="UP000286268">
    <property type="component" value="Chromosome"/>
</dbReference>
<dbReference type="GO" id="GO:0000155">
    <property type="term" value="F:phosphorelay sensor kinase activity"/>
    <property type="evidence" value="ECO:0007669"/>
    <property type="project" value="InterPro"/>
</dbReference>
<dbReference type="SUPFAM" id="SSF158472">
    <property type="entry name" value="HAMP domain-like"/>
    <property type="match status" value="1"/>
</dbReference>
<reference evidence="17 18" key="1">
    <citation type="submission" date="2018-01" db="EMBL/GenBank/DDBJ databases">
        <title>Genome Sequencing and Assembly of Anaerobacter polyendosporus strain CT4.</title>
        <authorList>
            <person name="Tachaapaikoon C."/>
            <person name="Sutheeworapong S."/>
            <person name="Jenjaroenpun P."/>
            <person name="Wongsurawat T."/>
            <person name="Nookeaw I."/>
            <person name="Cheawchanlertfa P."/>
            <person name="Kosugi A."/>
            <person name="Cheevadhanarak S."/>
            <person name="Ratanakhanokchai K."/>
        </authorList>
    </citation>
    <scope>NUCLEOTIDE SEQUENCE [LARGE SCALE GENOMIC DNA]</scope>
    <source>
        <strain evidence="17 18">CT4</strain>
    </source>
</reference>
<evidence type="ECO:0000256" key="1">
    <source>
        <dbReference type="ARBA" id="ARBA00000085"/>
    </source>
</evidence>
<dbReference type="EMBL" id="CP025746">
    <property type="protein sequence ID" value="QAA32983.1"/>
    <property type="molecule type" value="Genomic_DNA"/>
</dbReference>
<comment type="subcellular location">
    <subcellularLocation>
        <location evidence="2">Cell membrane</location>
        <topology evidence="2">Multi-pass membrane protein</topology>
    </subcellularLocation>
</comment>
<proteinExistence type="predicted"/>
<keyword evidence="12" id="KW-0902">Two-component regulatory system</keyword>
<dbReference type="CDD" id="cd00075">
    <property type="entry name" value="HATPase"/>
    <property type="match status" value="1"/>
</dbReference>
<sequence length="454" mass="51228">MLSIAKKLSISKKLTLIYSSILMAILLVFTLFTFVLIRSFMIKDSQSILSSNADSISNYIETNGTINKLDSLNLSQDINYIIYDDNKNIIFSNTEKVIPSFDRHQNKRFRGKDAFERKGGAMSTSRSLNVNGKNYYIYVTRNFEDIGDRAGDIAEILITIGILGMIVSLISGFFLSRKLLQPIKDITRTAKEITSKSLDKRIVLNGAKDELNDLADTFNLMIERLQIDFEKQKRFVSDASHELRTPLAVISGHVNLLNRWGKNDVEQLDKSLKTLKNETESMNRLIENLLYLAKGDNDVLSINKEELKLSSLLRDVVDETKLSYENVEISYHSDKDIVLKADYSKLKQVIRILIDNSIKFSKDPVKIIIAAFEKDDEIHISVIDNGIGIPKESLSKIFDRFYRVDESRTKATGGTGLGLSIAKQIVEGHDGRISARSNLGEGTEINIILPMLSE</sequence>
<dbReference type="SMART" id="SM00387">
    <property type="entry name" value="HATPase_c"/>
    <property type="match status" value="1"/>
</dbReference>
<evidence type="ECO:0000256" key="13">
    <source>
        <dbReference type="ARBA" id="ARBA00023136"/>
    </source>
</evidence>
<dbReference type="Pfam" id="PF00512">
    <property type="entry name" value="HisKA"/>
    <property type="match status" value="1"/>
</dbReference>
<dbReference type="EC" id="2.7.13.3" evidence="3"/>
<keyword evidence="8" id="KW-0547">Nucleotide-binding</keyword>
<dbReference type="Gene3D" id="1.10.287.130">
    <property type="match status" value="1"/>
</dbReference>
<dbReference type="InterPro" id="IPR003660">
    <property type="entry name" value="HAMP_dom"/>
</dbReference>
<evidence type="ECO:0000256" key="7">
    <source>
        <dbReference type="ARBA" id="ARBA00022692"/>
    </source>
</evidence>
<keyword evidence="13 14" id="KW-0472">Membrane</keyword>
<feature type="domain" description="Histidine kinase" evidence="15">
    <location>
        <begin position="238"/>
        <end position="453"/>
    </location>
</feature>
<evidence type="ECO:0000259" key="15">
    <source>
        <dbReference type="PROSITE" id="PS50109"/>
    </source>
</evidence>
<dbReference type="PRINTS" id="PR00344">
    <property type="entry name" value="BCTRLSENSOR"/>
</dbReference>
<dbReference type="PANTHER" id="PTHR45528:SF1">
    <property type="entry name" value="SENSOR HISTIDINE KINASE CPXA"/>
    <property type="match status" value="1"/>
</dbReference>